<feature type="region of interest" description="Disordered" evidence="3">
    <location>
        <begin position="192"/>
        <end position="223"/>
    </location>
</feature>
<organism evidence="4 5">
    <name type="scientific">Dactylosporangium maewongense</name>
    <dbReference type="NCBI Taxonomy" id="634393"/>
    <lineage>
        <taxon>Bacteria</taxon>
        <taxon>Bacillati</taxon>
        <taxon>Actinomycetota</taxon>
        <taxon>Actinomycetes</taxon>
        <taxon>Micromonosporales</taxon>
        <taxon>Micromonosporaceae</taxon>
        <taxon>Dactylosporangium</taxon>
    </lineage>
</organism>
<dbReference type="Proteomes" id="UP001501470">
    <property type="component" value="Unassembled WGS sequence"/>
</dbReference>
<keyword evidence="2" id="KW-0158">Chromosome</keyword>
<dbReference type="EMBL" id="BAAAQD010000007">
    <property type="protein sequence ID" value="GAA1519791.1"/>
    <property type="molecule type" value="Genomic_DNA"/>
</dbReference>
<accession>A0ABN2AIH9</accession>
<comment type="caution">
    <text evidence="4">The sequence shown here is derived from an EMBL/GenBank/DDBJ whole genome shotgun (WGS) entry which is preliminary data.</text>
</comment>
<dbReference type="PANTHER" id="PTHR13386">
    <property type="entry name" value="HISTONE PARYLATION FACTOR 1"/>
    <property type="match status" value="1"/>
</dbReference>
<evidence type="ECO:0000256" key="1">
    <source>
        <dbReference type="ARBA" id="ARBA00004286"/>
    </source>
</evidence>
<evidence type="ECO:0000256" key="2">
    <source>
        <dbReference type="ARBA" id="ARBA00022454"/>
    </source>
</evidence>
<evidence type="ECO:0000256" key="3">
    <source>
        <dbReference type="SAM" id="MobiDB-lite"/>
    </source>
</evidence>
<dbReference type="PANTHER" id="PTHR13386:SF1">
    <property type="entry name" value="HISTONE PARYLATION FACTOR 1"/>
    <property type="match status" value="1"/>
</dbReference>
<name>A0ABN2AIH9_9ACTN</name>
<gene>
    <name evidence="4" type="ORF">GCM10009827_039090</name>
</gene>
<sequence>MRDDQRAALALMGERFPLVEERFRRVYNLRLPRHVAVFAAFWHSLDGAERSAVWGGLGLRTGGIAALFADGGLSLSARDGLDERLDHRYRRDPPELVTIMGGDSDGLHYGLWYDDPADLPTFVAYNWARDTAETWTNGWVTMLGQTYGLLQKVRSDRERDDPAHYEGAEPLEPAEDALNAFADADAEALAQDGPRRWATADRPDGGVTIGPALPPDAGDPRAGRADERITLYRDPETAASIIAEARAELAAGQPAYALVVGRELHWFDADDHRAEATELLVGAYRALGRDALADIAEVHHANRNLRSVDVLAP</sequence>
<proteinExistence type="predicted"/>
<dbReference type="Pfam" id="PF10228">
    <property type="entry name" value="HPF1"/>
    <property type="match status" value="1"/>
</dbReference>
<comment type="subcellular location">
    <subcellularLocation>
        <location evidence="1">Chromosome</location>
    </subcellularLocation>
</comment>
<feature type="compositionally biased region" description="Basic and acidic residues" evidence="3">
    <location>
        <begin position="193"/>
        <end position="204"/>
    </location>
</feature>
<dbReference type="InterPro" id="IPR019361">
    <property type="entry name" value="HPF1"/>
</dbReference>
<evidence type="ECO:0000313" key="4">
    <source>
        <dbReference type="EMBL" id="GAA1519791.1"/>
    </source>
</evidence>
<protein>
    <recommendedName>
        <fullName evidence="6">Knr4/Smi1-like domain-containing protein</fullName>
    </recommendedName>
</protein>
<reference evidence="4 5" key="1">
    <citation type="journal article" date="2019" name="Int. J. Syst. Evol. Microbiol.">
        <title>The Global Catalogue of Microorganisms (GCM) 10K type strain sequencing project: providing services to taxonomists for standard genome sequencing and annotation.</title>
        <authorList>
            <consortium name="The Broad Institute Genomics Platform"/>
            <consortium name="The Broad Institute Genome Sequencing Center for Infectious Disease"/>
            <person name="Wu L."/>
            <person name="Ma J."/>
        </authorList>
    </citation>
    <scope>NUCLEOTIDE SEQUENCE [LARGE SCALE GENOMIC DNA]</scope>
    <source>
        <strain evidence="4 5">JCM 15933</strain>
    </source>
</reference>
<evidence type="ECO:0000313" key="5">
    <source>
        <dbReference type="Proteomes" id="UP001501470"/>
    </source>
</evidence>
<keyword evidence="5" id="KW-1185">Reference proteome</keyword>
<dbReference type="RefSeq" id="WP_344503404.1">
    <property type="nucleotide sequence ID" value="NZ_BAAAQD010000007.1"/>
</dbReference>
<evidence type="ECO:0008006" key="6">
    <source>
        <dbReference type="Google" id="ProtNLM"/>
    </source>
</evidence>